<comment type="caution">
    <text evidence="6">The sequence shown here is derived from an EMBL/GenBank/DDBJ whole genome shotgun (WGS) entry which is preliminary data.</text>
</comment>
<dbReference type="AlphaFoldDB" id="A0AAD5M9Q5"/>
<gene>
    <name evidence="6" type="ORF">P43SY_002948</name>
</gene>
<dbReference type="Proteomes" id="UP001209570">
    <property type="component" value="Unassembled WGS sequence"/>
</dbReference>
<dbReference type="InterPro" id="IPR029047">
    <property type="entry name" value="HSP70_peptide-bd_sf"/>
</dbReference>
<feature type="region of interest" description="Disordered" evidence="5">
    <location>
        <begin position="541"/>
        <end position="565"/>
    </location>
</feature>
<evidence type="ECO:0008006" key="8">
    <source>
        <dbReference type="Google" id="ProtNLM"/>
    </source>
</evidence>
<dbReference type="Gene3D" id="2.60.34.10">
    <property type="entry name" value="Substrate Binding Domain Of DNAk, Chain A, domain 1"/>
    <property type="match status" value="1"/>
</dbReference>
<dbReference type="InterPro" id="IPR018181">
    <property type="entry name" value="Heat_shock_70_CS"/>
</dbReference>
<protein>
    <recommendedName>
        <fullName evidence="8">Hsp70-like protein</fullName>
    </recommendedName>
</protein>
<evidence type="ECO:0000256" key="3">
    <source>
        <dbReference type="ARBA" id="ARBA00022840"/>
    </source>
</evidence>
<dbReference type="SUPFAM" id="SSF100920">
    <property type="entry name" value="Heat shock protein 70kD (HSP70), peptide-binding domain"/>
    <property type="match status" value="1"/>
</dbReference>
<evidence type="ECO:0000313" key="6">
    <source>
        <dbReference type="EMBL" id="KAJ0399803.1"/>
    </source>
</evidence>
<evidence type="ECO:0000256" key="1">
    <source>
        <dbReference type="ARBA" id="ARBA00007381"/>
    </source>
</evidence>
<dbReference type="PRINTS" id="PR00301">
    <property type="entry name" value="HEATSHOCK70"/>
</dbReference>
<dbReference type="Gene3D" id="3.30.30.30">
    <property type="match status" value="1"/>
</dbReference>
<dbReference type="InterPro" id="IPR013126">
    <property type="entry name" value="Hsp_70_fam"/>
</dbReference>
<dbReference type="PROSITE" id="PS01036">
    <property type="entry name" value="HSP70_3"/>
    <property type="match status" value="1"/>
</dbReference>
<dbReference type="PANTHER" id="PTHR19375">
    <property type="entry name" value="HEAT SHOCK PROTEIN 70KDA"/>
    <property type="match status" value="1"/>
</dbReference>
<keyword evidence="3 4" id="KW-0067">ATP-binding</keyword>
<keyword evidence="2 4" id="KW-0547">Nucleotide-binding</keyword>
<sequence>MVVAGIDIGTTHGCVGVWQNGKVNIIANDQGFRTTPAYVCFEGDEVIVGDTAVNKIHTHADNTVFHLKRVLGKNHEEVATRDFISEWSFEVSKGANGDLHAKTTRNGEAHEVSPVDFCSILIRNLKELAEDFTGETVDHVVMSIPAHADDKQKELIRAAAEKAGVQVMSYLSEPLAAAIAYGLDENTKNSHPEYVLVFDIGGATHDVTLLTADKGLFEVVATTGNDSLGGEDFTKAIFDHCAKAFERRTKLKVQDNRKATSRLRVACETAKRSLSQQSQVNIEVDSLMEGEDFAIKLSRPRFEELIQDYVKDSLKEVEKVLEEANIDKEHVDHVILIGGSSRIPLVQSSIKKFFDGKKTLMHISPDEVVAHGATLEAAALGDLANYESPKSVMNMVNATPLTLSVGLSNGSVSEVIARDTILPASGTETFTTSVDNQEAVFIQVYEGERLMAKDNTLLAQLQVSGITPRPKGEVEIEVSFLVNSKGMLTVTATEQSAGKKQLEVKNDAKRLSADDVAEIIRKAEEAADEDDALLEELEAAEEADVEDDDVPAAPVAAAVSSGDLD</sequence>
<evidence type="ECO:0000256" key="5">
    <source>
        <dbReference type="SAM" id="MobiDB-lite"/>
    </source>
</evidence>
<evidence type="ECO:0000313" key="7">
    <source>
        <dbReference type="Proteomes" id="UP001209570"/>
    </source>
</evidence>
<dbReference type="Gene3D" id="3.90.640.10">
    <property type="entry name" value="Actin, Chain A, domain 4"/>
    <property type="match status" value="1"/>
</dbReference>
<dbReference type="InterPro" id="IPR043129">
    <property type="entry name" value="ATPase_NBD"/>
</dbReference>
<dbReference type="SUPFAM" id="SSF53067">
    <property type="entry name" value="Actin-like ATPase domain"/>
    <property type="match status" value="2"/>
</dbReference>
<accession>A0AAD5M9Q5</accession>
<dbReference type="GO" id="GO:0005524">
    <property type="term" value="F:ATP binding"/>
    <property type="evidence" value="ECO:0007669"/>
    <property type="project" value="UniProtKB-KW"/>
</dbReference>
<dbReference type="EMBL" id="JAKCXM010000171">
    <property type="protein sequence ID" value="KAJ0399803.1"/>
    <property type="molecule type" value="Genomic_DNA"/>
</dbReference>
<organism evidence="6 7">
    <name type="scientific">Pythium insidiosum</name>
    <name type="common">Pythiosis disease agent</name>
    <dbReference type="NCBI Taxonomy" id="114742"/>
    <lineage>
        <taxon>Eukaryota</taxon>
        <taxon>Sar</taxon>
        <taxon>Stramenopiles</taxon>
        <taxon>Oomycota</taxon>
        <taxon>Peronosporomycetes</taxon>
        <taxon>Pythiales</taxon>
        <taxon>Pythiaceae</taxon>
        <taxon>Pythium</taxon>
    </lineage>
</organism>
<reference evidence="6" key="1">
    <citation type="submission" date="2021-12" db="EMBL/GenBank/DDBJ databases">
        <title>Prjna785345.</title>
        <authorList>
            <person name="Rujirawat T."/>
            <person name="Krajaejun T."/>
        </authorList>
    </citation>
    <scope>NUCLEOTIDE SEQUENCE</scope>
    <source>
        <strain evidence="6">Pi057C3</strain>
    </source>
</reference>
<evidence type="ECO:0000256" key="2">
    <source>
        <dbReference type="ARBA" id="ARBA00022741"/>
    </source>
</evidence>
<dbReference type="FunFam" id="3.90.640.10:FF:000010">
    <property type="entry name" value="heat shock 70 kDa protein 14"/>
    <property type="match status" value="1"/>
</dbReference>
<dbReference type="GO" id="GO:0140662">
    <property type="term" value="F:ATP-dependent protein folding chaperone"/>
    <property type="evidence" value="ECO:0007669"/>
    <property type="project" value="InterPro"/>
</dbReference>
<dbReference type="Gene3D" id="3.30.420.40">
    <property type="match status" value="2"/>
</dbReference>
<name>A0AAD5M9Q5_PYTIN</name>
<comment type="similarity">
    <text evidence="1 4">Belongs to the heat shock protein 70 family.</text>
</comment>
<dbReference type="Pfam" id="PF00012">
    <property type="entry name" value="HSP70"/>
    <property type="match status" value="1"/>
</dbReference>
<dbReference type="CDD" id="cd24028">
    <property type="entry name" value="ASKHA_NBD_HSP70_HSPA1-like"/>
    <property type="match status" value="1"/>
</dbReference>
<evidence type="ECO:0000256" key="4">
    <source>
        <dbReference type="RuleBase" id="RU003322"/>
    </source>
</evidence>
<proteinExistence type="inferred from homology"/>
<feature type="compositionally biased region" description="Acidic residues" evidence="5">
    <location>
        <begin position="541"/>
        <end position="550"/>
    </location>
</feature>
<keyword evidence="7" id="KW-1185">Reference proteome</keyword>